<comment type="caution">
    <text evidence="1">The sequence shown here is derived from an EMBL/GenBank/DDBJ whole genome shotgun (WGS) entry which is preliminary data.</text>
</comment>
<reference evidence="1 2" key="1">
    <citation type="journal article" date="2018" name="Nat. Biotechnol.">
        <title>A standardized bacterial taxonomy based on genome phylogeny substantially revises the tree of life.</title>
        <authorList>
            <person name="Parks D.H."/>
            <person name="Chuvochina M."/>
            <person name="Waite D.W."/>
            <person name="Rinke C."/>
            <person name="Skarshewski A."/>
            <person name="Chaumeil P.A."/>
            <person name="Hugenholtz P."/>
        </authorList>
    </citation>
    <scope>NUCLEOTIDE SEQUENCE [LARGE SCALE GENOMIC DNA]</scope>
    <source>
        <strain evidence="1">UBA11306</strain>
    </source>
</reference>
<dbReference type="AlphaFoldDB" id="A0A3D4S3R1"/>
<evidence type="ECO:0000313" key="1">
    <source>
        <dbReference type="EMBL" id="HCS93142.1"/>
    </source>
</evidence>
<protein>
    <submittedName>
        <fullName evidence="1">Uncharacterized protein</fullName>
    </submittedName>
</protein>
<organism evidence="1 2">
    <name type="scientific">Bavariicoccus seileri</name>
    <dbReference type="NCBI Taxonomy" id="549685"/>
    <lineage>
        <taxon>Bacteria</taxon>
        <taxon>Bacillati</taxon>
        <taxon>Bacillota</taxon>
        <taxon>Bacilli</taxon>
        <taxon>Lactobacillales</taxon>
        <taxon>Enterococcaceae</taxon>
        <taxon>Bavariicoccus</taxon>
    </lineage>
</organism>
<dbReference type="EMBL" id="DQHO01000003">
    <property type="protein sequence ID" value="HCS93142.1"/>
    <property type="molecule type" value="Genomic_DNA"/>
</dbReference>
<dbReference type="Proteomes" id="UP000262195">
    <property type="component" value="Unassembled WGS sequence"/>
</dbReference>
<proteinExistence type="predicted"/>
<name>A0A3D4S3R1_9ENTE</name>
<gene>
    <name evidence="1" type="ORF">DIW15_00335</name>
</gene>
<evidence type="ECO:0000313" key="2">
    <source>
        <dbReference type="Proteomes" id="UP000262195"/>
    </source>
</evidence>
<accession>A0A3D4S3R1</accession>
<sequence>MTSSISSEKLENINRYRKKFDELFIKQGEELEQIINETSDDYKILIENDIPFHLLIQESVRNYIFIGDISFNGNKESLFFDAGDGRFRIIDSKTVISIRKVIECNLFSEAKLAISNPEKFVDEYEEFITKKYAVDSRA</sequence>